<dbReference type="InterPro" id="IPR024072">
    <property type="entry name" value="DHFR-like_dom_sf"/>
</dbReference>
<keyword evidence="2" id="KW-1185">Reference proteome</keyword>
<name>A0A7W8IHS4_9BACT</name>
<protein>
    <submittedName>
        <fullName evidence="1">Dihydrofolate reductase</fullName>
    </submittedName>
</protein>
<dbReference type="AlphaFoldDB" id="A0A7W8IHS4"/>
<evidence type="ECO:0000313" key="2">
    <source>
        <dbReference type="Proteomes" id="UP000568106"/>
    </source>
</evidence>
<dbReference type="Proteomes" id="UP000568106">
    <property type="component" value="Unassembled WGS sequence"/>
</dbReference>
<dbReference type="EMBL" id="JACHDY010000002">
    <property type="protein sequence ID" value="MBB5317401.1"/>
    <property type="molecule type" value="Genomic_DNA"/>
</dbReference>
<dbReference type="Gene3D" id="3.40.430.10">
    <property type="entry name" value="Dihydrofolate Reductase, subunit A"/>
    <property type="match status" value="1"/>
</dbReference>
<accession>A0A7W8IHS4</accession>
<sequence length="71" mass="7555">MFNLACRHSHCGVCKAGLIDSVHLALVPVLLGQGEPLLHGLDLPALGSCVTDRMASEYATHFVLEKVAIQS</sequence>
<dbReference type="SUPFAM" id="SSF53597">
    <property type="entry name" value="Dihydrofolate reductase-like"/>
    <property type="match status" value="1"/>
</dbReference>
<comment type="caution">
    <text evidence="1">The sequence shown here is derived from an EMBL/GenBank/DDBJ whole genome shotgun (WGS) entry which is preliminary data.</text>
</comment>
<proteinExistence type="predicted"/>
<organism evidence="1 2">
    <name type="scientific">Tunturiibacter empetritectus</name>
    <dbReference type="NCBI Taxonomy" id="3069691"/>
    <lineage>
        <taxon>Bacteria</taxon>
        <taxon>Pseudomonadati</taxon>
        <taxon>Acidobacteriota</taxon>
        <taxon>Terriglobia</taxon>
        <taxon>Terriglobales</taxon>
        <taxon>Acidobacteriaceae</taxon>
        <taxon>Tunturiibacter</taxon>
    </lineage>
</organism>
<reference evidence="1" key="1">
    <citation type="submission" date="2020-08" db="EMBL/GenBank/DDBJ databases">
        <title>Genomic Encyclopedia of Type Strains, Phase IV (KMG-V): Genome sequencing to study the core and pangenomes of soil and plant-associated prokaryotes.</title>
        <authorList>
            <person name="Whitman W."/>
        </authorList>
    </citation>
    <scope>NUCLEOTIDE SEQUENCE [LARGE SCALE GENOMIC DNA]</scope>
    <source>
        <strain evidence="1">M8UP27</strain>
    </source>
</reference>
<evidence type="ECO:0000313" key="1">
    <source>
        <dbReference type="EMBL" id="MBB5317401.1"/>
    </source>
</evidence>
<gene>
    <name evidence="1" type="ORF">HDF09_002070</name>
</gene>